<dbReference type="Proteomes" id="UP000326852">
    <property type="component" value="Unassembled WGS sequence"/>
</dbReference>
<dbReference type="EMBL" id="VTFX01000001">
    <property type="protein sequence ID" value="KAD4059563.1"/>
    <property type="molecule type" value="Genomic_DNA"/>
</dbReference>
<dbReference type="RefSeq" id="WP_146359303.1">
    <property type="nucleotide sequence ID" value="NZ_VOAL01000001.1"/>
</dbReference>
<gene>
    <name evidence="1" type="ORF">GD627_00120</name>
</gene>
<organism evidence="1 2">
    <name type="scientific">Arthrobacter yangruifuii</name>
    <dbReference type="NCBI Taxonomy" id="2606616"/>
    <lineage>
        <taxon>Bacteria</taxon>
        <taxon>Bacillati</taxon>
        <taxon>Actinomycetota</taxon>
        <taxon>Actinomycetes</taxon>
        <taxon>Micrococcales</taxon>
        <taxon>Micrococcaceae</taxon>
        <taxon>Arthrobacter</taxon>
    </lineage>
</organism>
<evidence type="ECO:0000313" key="1">
    <source>
        <dbReference type="EMBL" id="KAD4059563.1"/>
    </source>
</evidence>
<dbReference type="OrthoDB" id="4944101at2"/>
<keyword evidence="2" id="KW-1185">Reference proteome</keyword>
<reference evidence="1 2" key="1">
    <citation type="submission" date="2019-08" db="EMBL/GenBank/DDBJ databases">
        <title>Arthrobacter sp. nov., isolated from plateau pika and Tibetan wild ass.</title>
        <authorList>
            <person name="Ge Y."/>
        </authorList>
    </citation>
    <scope>NUCLEOTIDE SEQUENCE [LARGE SCALE GENOMIC DNA]</scope>
    <source>
        <strain evidence="1 2">785</strain>
    </source>
</reference>
<protein>
    <submittedName>
        <fullName evidence="1">Uncharacterized protein</fullName>
    </submittedName>
</protein>
<proteinExistence type="predicted"/>
<comment type="caution">
    <text evidence="1">The sequence shown here is derived from an EMBL/GenBank/DDBJ whole genome shotgun (WGS) entry which is preliminary data.</text>
</comment>
<sequence length="87" mass="9906">MDEYVIVVETGYKMASAAHRVAFTEPMDLREATRLFLDIREGQREDLLPSRTDSSILEVSPTEFIQVHQAMGGAVVLDRVTLTRRLR</sequence>
<accession>A0A5N6MRZ2</accession>
<dbReference type="AlphaFoldDB" id="A0A5N6MRZ2"/>
<evidence type="ECO:0000313" key="2">
    <source>
        <dbReference type="Proteomes" id="UP000326852"/>
    </source>
</evidence>
<name>A0A5N6MRZ2_9MICC</name>